<keyword evidence="1" id="KW-1133">Transmembrane helix</keyword>
<keyword evidence="4" id="KW-1185">Reference proteome</keyword>
<keyword evidence="1" id="KW-0812">Transmembrane</keyword>
<gene>
    <name evidence="3" type="ORF">G0Q06_08370</name>
</gene>
<dbReference type="Pfam" id="PF01497">
    <property type="entry name" value="Peripla_BP_2"/>
    <property type="match status" value="1"/>
</dbReference>
<dbReference type="EMBL" id="JAAGNX010000002">
    <property type="protein sequence ID" value="NDV62461.1"/>
    <property type="molecule type" value="Genomic_DNA"/>
</dbReference>
<proteinExistence type="predicted"/>
<dbReference type="PANTHER" id="PTHR30535">
    <property type="entry name" value="VITAMIN B12-BINDING PROTEIN"/>
    <property type="match status" value="1"/>
</dbReference>
<feature type="domain" description="Fe/B12 periplasmic-binding" evidence="2">
    <location>
        <begin position="66"/>
        <end position="332"/>
    </location>
</feature>
<dbReference type="Proteomes" id="UP000478417">
    <property type="component" value="Unassembled WGS sequence"/>
</dbReference>
<organism evidence="3 4">
    <name type="scientific">Oceanipulchritudo coccoides</name>
    <dbReference type="NCBI Taxonomy" id="2706888"/>
    <lineage>
        <taxon>Bacteria</taxon>
        <taxon>Pseudomonadati</taxon>
        <taxon>Verrucomicrobiota</taxon>
        <taxon>Opitutia</taxon>
        <taxon>Puniceicoccales</taxon>
        <taxon>Oceanipulchritudinaceae</taxon>
        <taxon>Oceanipulchritudo</taxon>
    </lineage>
</organism>
<dbReference type="InterPro" id="IPR050902">
    <property type="entry name" value="ABC_Transporter_SBP"/>
</dbReference>
<feature type="transmembrane region" description="Helical" evidence="1">
    <location>
        <begin position="7"/>
        <end position="24"/>
    </location>
</feature>
<dbReference type="Gene3D" id="3.40.50.1980">
    <property type="entry name" value="Nitrogenase molybdenum iron protein domain"/>
    <property type="match status" value="2"/>
</dbReference>
<dbReference type="GO" id="GO:0071281">
    <property type="term" value="P:cellular response to iron ion"/>
    <property type="evidence" value="ECO:0007669"/>
    <property type="project" value="TreeGrafter"/>
</dbReference>
<protein>
    <submittedName>
        <fullName evidence="3">ABC transporter substrate-binding protein</fullName>
    </submittedName>
</protein>
<evidence type="ECO:0000259" key="2">
    <source>
        <dbReference type="PROSITE" id="PS50983"/>
    </source>
</evidence>
<name>A0A6B2M0H6_9BACT</name>
<dbReference type="PROSITE" id="PS50983">
    <property type="entry name" value="FE_B12_PBP"/>
    <property type="match status" value="1"/>
</dbReference>
<evidence type="ECO:0000313" key="3">
    <source>
        <dbReference type="EMBL" id="NDV62461.1"/>
    </source>
</evidence>
<dbReference type="RefSeq" id="WP_163964372.1">
    <property type="nucleotide sequence ID" value="NZ_JAAGNX010000002.1"/>
</dbReference>
<comment type="caution">
    <text evidence="3">The sequence shown here is derived from an EMBL/GenBank/DDBJ whole genome shotgun (WGS) entry which is preliminary data.</text>
</comment>
<evidence type="ECO:0000256" key="1">
    <source>
        <dbReference type="SAM" id="Phobius"/>
    </source>
</evidence>
<evidence type="ECO:0000313" key="4">
    <source>
        <dbReference type="Proteomes" id="UP000478417"/>
    </source>
</evidence>
<dbReference type="InterPro" id="IPR002491">
    <property type="entry name" value="ABC_transptr_periplasmic_BD"/>
</dbReference>
<dbReference type="PROSITE" id="PS51257">
    <property type="entry name" value="PROKAR_LIPOPROTEIN"/>
    <property type="match status" value="1"/>
</dbReference>
<dbReference type="PANTHER" id="PTHR30535:SF34">
    <property type="entry name" value="MOLYBDATE-BINDING PROTEIN MOLA"/>
    <property type="match status" value="1"/>
</dbReference>
<accession>A0A6B2M0H6</accession>
<dbReference type="SUPFAM" id="SSF53807">
    <property type="entry name" value="Helical backbone' metal receptor"/>
    <property type="match status" value="1"/>
</dbReference>
<sequence>MNRQQKITTYAVGFVLGCLILALIPREEKKPQRHPWHAQTAVEGTYPMTVTDDIGRTVTFGKQPRHFISLAPSVTEILFAMDMGDHLMAVTQWCTFPEEAKALRDSGAQVGSMDQPNREALVAYRPDLILGTDLTPPVIYEAIHNPPRTIAFALRHENMSDILEDIKSVGTITGVPGKALALINRLKAERSAVEESLAPFLEFPKRKVLFLLSIEENSQPGWAPGEDAWVTNLIESSHAINVASELGKAWGEVSFEALLALDPDVLLVREADSPAEQARMEALVAQLPDHPVWSQIPAIRNGRVHWIPNGPLSIPGPRVMEAYAEIAQAIWR</sequence>
<reference evidence="3 4" key="1">
    <citation type="submission" date="2020-02" db="EMBL/GenBank/DDBJ databases">
        <title>Albibacoteraceae fam. nov., the first described family within the subdivision 4 Verrucomicrobia.</title>
        <authorList>
            <person name="Xi F."/>
        </authorList>
    </citation>
    <scope>NUCLEOTIDE SEQUENCE [LARGE SCALE GENOMIC DNA]</scope>
    <source>
        <strain evidence="3 4">CK1056</strain>
    </source>
</reference>
<dbReference type="AlphaFoldDB" id="A0A6B2M0H6"/>
<keyword evidence="1" id="KW-0472">Membrane</keyword>